<feature type="compositionally biased region" description="Low complexity" evidence="10">
    <location>
        <begin position="716"/>
        <end position="741"/>
    </location>
</feature>
<dbReference type="Gene3D" id="6.10.250.1820">
    <property type="match status" value="1"/>
</dbReference>
<feature type="repeat" description="ANK" evidence="8">
    <location>
        <begin position="105"/>
        <end position="137"/>
    </location>
</feature>
<feature type="compositionally biased region" description="Basic and acidic residues" evidence="10">
    <location>
        <begin position="858"/>
        <end position="872"/>
    </location>
</feature>
<dbReference type="CDD" id="cd21944">
    <property type="entry name" value="IPD_MYPT1"/>
    <property type="match status" value="1"/>
</dbReference>
<dbReference type="GO" id="GO:0007165">
    <property type="term" value="P:signal transduction"/>
    <property type="evidence" value="ECO:0007669"/>
    <property type="project" value="InterPro"/>
</dbReference>
<keyword evidence="9" id="KW-0175">Coiled coil</keyword>
<organism evidence="12 13">
    <name type="scientific">Sus scrofa</name>
    <name type="common">Pig</name>
    <dbReference type="NCBI Taxonomy" id="9823"/>
    <lineage>
        <taxon>Eukaryota</taxon>
        <taxon>Metazoa</taxon>
        <taxon>Chordata</taxon>
        <taxon>Craniata</taxon>
        <taxon>Vertebrata</taxon>
        <taxon>Euteleostomi</taxon>
        <taxon>Mammalia</taxon>
        <taxon>Eutheria</taxon>
        <taxon>Laurasiatheria</taxon>
        <taxon>Artiodactyla</taxon>
        <taxon>Suina</taxon>
        <taxon>Suidae</taxon>
        <taxon>Sus</taxon>
    </lineage>
</organism>
<dbReference type="PROSITE" id="PS50297">
    <property type="entry name" value="ANK_REP_REGION"/>
    <property type="match status" value="4"/>
</dbReference>
<feature type="repeat" description="ANK" evidence="8">
    <location>
        <begin position="231"/>
        <end position="263"/>
    </location>
</feature>
<dbReference type="PIRSF" id="PIRSF038141">
    <property type="entry name" value="PP1_12ABC_vert"/>
    <property type="match status" value="1"/>
</dbReference>
<dbReference type="FunFam" id="1.25.40.20:FF:000876">
    <property type="entry name" value="Protein phosphatase 1 regulatory subunit 12A"/>
    <property type="match status" value="1"/>
</dbReference>
<feature type="repeat" description="ANK" evidence="8">
    <location>
        <begin position="198"/>
        <end position="230"/>
    </location>
</feature>
<feature type="compositionally biased region" description="Low complexity" evidence="10">
    <location>
        <begin position="469"/>
        <end position="480"/>
    </location>
</feature>
<feature type="compositionally biased region" description="Low complexity" evidence="10">
    <location>
        <begin position="570"/>
        <end position="604"/>
    </location>
</feature>
<feature type="compositionally biased region" description="Basic and acidic residues" evidence="10">
    <location>
        <begin position="558"/>
        <end position="569"/>
    </location>
</feature>
<evidence type="ECO:0000256" key="1">
    <source>
        <dbReference type="ARBA" id="ARBA00004529"/>
    </source>
</evidence>
<comment type="subcellular location">
    <subcellularLocation>
        <location evidence="1">Cytoplasm</location>
        <location evidence="1">Cytoskeleton</location>
        <location evidence="1">Stress fiber</location>
    </subcellularLocation>
</comment>
<keyword evidence="2 7" id="KW-0963">Cytoplasm</keyword>
<dbReference type="InterPro" id="IPR051226">
    <property type="entry name" value="PP1_Regulatory_Subunit"/>
</dbReference>
<reference evidence="12" key="1">
    <citation type="submission" date="2025-08" db="UniProtKB">
        <authorList>
            <consortium name="Ensembl"/>
        </authorList>
    </citation>
    <scope>IDENTIFICATION</scope>
</reference>
<dbReference type="InterPro" id="IPR031775">
    <property type="entry name" value="PRKG1_interact"/>
</dbReference>
<feature type="compositionally biased region" description="Low complexity" evidence="10">
    <location>
        <begin position="847"/>
        <end position="857"/>
    </location>
</feature>
<dbReference type="Pfam" id="PF12796">
    <property type="entry name" value="Ank_2"/>
    <property type="match status" value="2"/>
</dbReference>
<feature type="compositionally biased region" description="Basic residues" evidence="10">
    <location>
        <begin position="627"/>
        <end position="637"/>
    </location>
</feature>
<name>A0A8D1NI34_PIG</name>
<feature type="compositionally biased region" description="Basic and acidic residues" evidence="10">
    <location>
        <begin position="617"/>
        <end position="626"/>
    </location>
</feature>
<dbReference type="InterPro" id="IPR017401">
    <property type="entry name" value="MYPT1/MYPT2/Mbs85"/>
</dbReference>
<feature type="compositionally biased region" description="Polar residues" evidence="10">
    <location>
        <begin position="742"/>
        <end position="757"/>
    </location>
</feature>
<dbReference type="PROSITE" id="PS50088">
    <property type="entry name" value="ANK_REPEAT"/>
    <property type="match status" value="4"/>
</dbReference>
<dbReference type="AlphaFoldDB" id="A0A8D1NI34"/>
<evidence type="ECO:0000313" key="13">
    <source>
        <dbReference type="Proteomes" id="UP000694571"/>
    </source>
</evidence>
<keyword evidence="3" id="KW-0677">Repeat</keyword>
<dbReference type="PRINTS" id="PR01415">
    <property type="entry name" value="ANKYRIN"/>
</dbReference>
<dbReference type="GO" id="GO:0001725">
    <property type="term" value="C:stress fiber"/>
    <property type="evidence" value="ECO:0007669"/>
    <property type="project" value="UniProtKB-SubCell"/>
</dbReference>
<evidence type="ECO:0000256" key="4">
    <source>
        <dbReference type="ARBA" id="ARBA00023043"/>
    </source>
</evidence>
<dbReference type="GO" id="GO:0019901">
    <property type="term" value="F:protein kinase binding"/>
    <property type="evidence" value="ECO:0007669"/>
    <property type="project" value="InterPro"/>
</dbReference>
<feature type="compositionally biased region" description="Polar residues" evidence="10">
    <location>
        <begin position="400"/>
        <end position="409"/>
    </location>
</feature>
<feature type="region of interest" description="Disordered" evidence="10">
    <location>
        <begin position="452"/>
        <end position="872"/>
    </location>
</feature>
<keyword evidence="4 8" id="KW-0040">ANK repeat</keyword>
<evidence type="ECO:0000256" key="5">
    <source>
        <dbReference type="ARBA" id="ARBA00053337"/>
    </source>
</evidence>
<protein>
    <recommendedName>
        <fullName evidence="7">Protein phosphatase 1 regulatory subunit</fullName>
    </recommendedName>
</protein>
<feature type="region of interest" description="Disordered" evidence="10">
    <location>
        <begin position="290"/>
        <end position="439"/>
    </location>
</feature>
<evidence type="ECO:0000256" key="3">
    <source>
        <dbReference type="ARBA" id="ARBA00022737"/>
    </source>
</evidence>
<dbReference type="PANTHER" id="PTHR24179:SF20">
    <property type="entry name" value="PROTEIN PHOSPHATASE 1 REGULATORY SUBUNIT 12A"/>
    <property type="match status" value="1"/>
</dbReference>
<dbReference type="PANTHER" id="PTHR24179">
    <property type="entry name" value="PROTEIN PHOSPHATASE 1 REGULATORY SUBUNIT 12"/>
    <property type="match status" value="1"/>
</dbReference>
<dbReference type="Proteomes" id="UP000694571">
    <property type="component" value="Unplaced"/>
</dbReference>
<feature type="coiled-coil region" evidence="9">
    <location>
        <begin position="880"/>
        <end position="944"/>
    </location>
</feature>
<dbReference type="Gene3D" id="6.10.140.390">
    <property type="match status" value="1"/>
</dbReference>
<dbReference type="InterPro" id="IPR002110">
    <property type="entry name" value="Ankyrin_rpt"/>
</dbReference>
<feature type="domain" description="cGMP-dependent protein kinase interacting" evidence="11">
    <location>
        <begin position="875"/>
        <end position="948"/>
    </location>
</feature>
<feature type="compositionally biased region" description="Basic and acidic residues" evidence="10">
    <location>
        <begin position="758"/>
        <end position="784"/>
    </location>
</feature>
<evidence type="ECO:0000313" key="12">
    <source>
        <dbReference type="Ensembl" id="ENSSSCP00050037418.1"/>
    </source>
</evidence>
<feature type="compositionally biased region" description="Polar residues" evidence="10">
    <location>
        <begin position="540"/>
        <end position="556"/>
    </location>
</feature>
<comment type="function">
    <text evidence="5">Key regulator of protein phosphatase 1C (PPP1C). Mediates binding to myosin. As part of the PPP1C complex, involved in dephosphorylation of PLK1. Capable of inhibiting HIF1AN-dependent suppression of HIF1A activity.</text>
</comment>
<dbReference type="Gene3D" id="1.25.40.20">
    <property type="entry name" value="Ankyrin repeat-containing domain"/>
    <property type="match status" value="2"/>
</dbReference>
<feature type="compositionally biased region" description="Basic residues" evidence="10">
    <location>
        <begin position="785"/>
        <end position="796"/>
    </location>
</feature>
<feature type="compositionally biased region" description="Basic and acidic residues" evidence="10">
    <location>
        <begin position="291"/>
        <end position="300"/>
    </location>
</feature>
<feature type="compositionally biased region" description="Acidic residues" evidence="10">
    <location>
        <begin position="805"/>
        <end position="819"/>
    </location>
</feature>
<dbReference type="InterPro" id="IPR036770">
    <property type="entry name" value="Ankyrin_rpt-contain_sf"/>
</dbReference>
<accession>A0A8D1NI34</accession>
<dbReference type="GO" id="GO:0005737">
    <property type="term" value="C:cytoplasm"/>
    <property type="evidence" value="ECO:0007669"/>
    <property type="project" value="UniProtKB-UniRule"/>
</dbReference>
<feature type="compositionally biased region" description="Polar residues" evidence="10">
    <location>
        <begin position="302"/>
        <end position="316"/>
    </location>
</feature>
<evidence type="ECO:0000256" key="7">
    <source>
        <dbReference type="PIRNR" id="PIRNR038141"/>
    </source>
</evidence>
<sequence>MKMADAKQKRNEQLKRWIGSETDLEPPVVKRQKTKVKFDDGAVFLAACSSGDTDEVLKLLHRGADINYANVDGLTALHQACIDDNVDMVKFLVENGANINQPDNEGWIPLHAAASCGYLDIAEFLIGQGAHVGAVNSEGDTPLDIAEEEAMEELLQNEVNRQGVDIEAARKEEERIMLRDARQWLNSGHINDVRHAKSGGTALHVAAAKGYTEVLKLLIQAGYDVNIKDYDGWTPLHAAAHWGKEEACRILVDNLCDMEMVNKVGQTAFDVADEDILGYLEELQKKQNLLHSEKREKKSPLIESTANMDNNQSQKTFKNKETLIIEPEKNASRIESLEQEKVDDEEEGKKDESSCSSEEDEEDDSESEAETDKTKPMAPVTNANTSSTQAAPVAVTTPTLSSGQATPTSPIKKFPTPATKISPKEEERKDESPASWRLGLRKTGSYGALAEITASKEAQKEKDTAGVIRSASSPRLSSSLDNKEKEKDNKGTRLAYVAPTIPRRLASTSDMEEKENRDSLGLRTSSSYTRRKWEDDLKKNSSINEGSTYQKSTSNRVWAEDSTEKDKDSVPTALTVPVAPAVVNAAAATTTLTTTTAGTVSSTSEVRERRRSYLTPVRDEESESQRKARSRQARQSRRSTQGVTLTDLQEAEKTIGRSRSTRTREQENEEKEKEEKEKQDKEKQEEKKESETSREDEYKQKYSRTFDETYQRYRPASTSGSATPSSSLSTMSSSLYASSQLNRPNSLVGITSAYSRGSTKENEREGEKREEEKEGEDKSQPKSIRERRRPREKRRSTGVSFWTQDSDENEQEQQSDTEEGSSKKETQTDSISRYETSSTSASDRYDSLLGRSGSYSYLEERKPYSSRLEKDDSTDFKKLYEQILAENEKLKAQLHDTNMELTDLKLQLEKATQRQERFADRSLLEMEKRERRALERRISEMEEELKVSKPCSV</sequence>
<evidence type="ECO:0000259" key="11">
    <source>
        <dbReference type="Pfam" id="PF15898"/>
    </source>
</evidence>
<feature type="compositionally biased region" description="Basic and acidic residues" evidence="10">
    <location>
        <begin position="662"/>
        <end position="711"/>
    </location>
</feature>
<evidence type="ECO:0000256" key="10">
    <source>
        <dbReference type="SAM" id="MobiDB-lite"/>
    </source>
</evidence>
<evidence type="ECO:0000256" key="6">
    <source>
        <dbReference type="ARBA" id="ARBA00063863"/>
    </source>
</evidence>
<feature type="compositionally biased region" description="Basic and acidic residues" evidence="10">
    <location>
        <begin position="318"/>
        <end position="340"/>
    </location>
</feature>
<dbReference type="FunFam" id="1.25.40.20:FF:000004">
    <property type="entry name" value="Phosphatase 1 regulatory subunit 12A"/>
    <property type="match status" value="1"/>
</dbReference>
<dbReference type="Ensembl" id="ENSSSCT00050087227.1">
    <property type="protein sequence ID" value="ENSSSCP00050037418.1"/>
    <property type="gene ID" value="ENSSSCG00050063999.1"/>
</dbReference>
<proteinExistence type="predicted"/>
<feature type="compositionally biased region" description="Basic and acidic residues" evidence="10">
    <location>
        <begin position="422"/>
        <end position="432"/>
    </location>
</feature>
<feature type="compositionally biased region" description="Acidic residues" evidence="10">
    <location>
        <begin position="357"/>
        <end position="369"/>
    </location>
</feature>
<evidence type="ECO:0000256" key="8">
    <source>
        <dbReference type="PROSITE-ProRule" id="PRU00023"/>
    </source>
</evidence>
<comment type="subunit">
    <text evidence="6">PP1 comprises a catalytic subunit, PPP1CA, PPP1CB or PPP1CC, and one or several targeting or regulatory subunits. PPP1R12A mediates binding to myosin. Interacts with ARHA and CIT. Binds PPP1R12B, ROCK1 and IL16. Interacts directly with PRKG1. Non-covalent dimer of 2 dimers; PRKG1-PRKG1 and PPP1R12A-PPP1R12A. Interacts with SMTNL1. Interacts with PPP1CB; the interaction is direct. Interacts (when phosphorylated at Ser-445, Ser-472 and Ser-910) with 14-3-3. Interacts with ROCK1 and ROCK2. Interacts with isoform 1 and isoform 2 of ZIPK/DAPK3. Interacts with RAF1. Interacts with HIF1AN. Interacts with NCKAP1L.</text>
</comment>
<feature type="compositionally biased region" description="Low complexity" evidence="10">
    <location>
        <begin position="385"/>
        <end position="399"/>
    </location>
</feature>
<dbReference type="SMART" id="SM00248">
    <property type="entry name" value="ANK"/>
    <property type="match status" value="6"/>
</dbReference>
<feature type="compositionally biased region" description="Polar residues" evidence="10">
    <location>
        <begin position="828"/>
        <end position="842"/>
    </location>
</feature>
<evidence type="ECO:0000256" key="9">
    <source>
        <dbReference type="SAM" id="Coils"/>
    </source>
</evidence>
<dbReference type="GO" id="GO:0019208">
    <property type="term" value="F:phosphatase regulator activity"/>
    <property type="evidence" value="ECO:0007669"/>
    <property type="project" value="UniProtKB-UniRule"/>
</dbReference>
<dbReference type="SUPFAM" id="SSF48403">
    <property type="entry name" value="Ankyrin repeat"/>
    <property type="match status" value="1"/>
</dbReference>
<dbReference type="Pfam" id="PF15898">
    <property type="entry name" value="PRKG1_interact"/>
    <property type="match status" value="1"/>
</dbReference>
<feature type="compositionally biased region" description="Basic and acidic residues" evidence="10">
    <location>
        <begin position="481"/>
        <end position="491"/>
    </location>
</feature>
<evidence type="ECO:0000256" key="2">
    <source>
        <dbReference type="ARBA" id="ARBA00022490"/>
    </source>
</evidence>
<comment type="subunit">
    <text evidence="7">PP1 comprises a catalytic subunit, and one or several targeting or regulatory subunits.</text>
</comment>
<feature type="repeat" description="ANK" evidence="8">
    <location>
        <begin position="72"/>
        <end position="104"/>
    </location>
</feature>